<protein>
    <submittedName>
        <fullName evidence="1">Uncharacterized protein</fullName>
    </submittedName>
</protein>
<accession>A0A8R1UYP1</accession>
<proteinExistence type="predicted"/>
<keyword evidence="2" id="KW-1185">Reference proteome</keyword>
<gene>
    <name evidence="1" type="primary">WBGene00280476</name>
</gene>
<dbReference type="Proteomes" id="UP000005239">
    <property type="component" value="Unassembled WGS sequence"/>
</dbReference>
<evidence type="ECO:0000313" key="1">
    <source>
        <dbReference type="EnsemblMetazoa" id="PPA42107.1"/>
    </source>
</evidence>
<evidence type="ECO:0000313" key="2">
    <source>
        <dbReference type="Proteomes" id="UP000005239"/>
    </source>
</evidence>
<organism evidence="1 2">
    <name type="scientific">Pristionchus pacificus</name>
    <name type="common">Parasitic nematode worm</name>
    <dbReference type="NCBI Taxonomy" id="54126"/>
    <lineage>
        <taxon>Eukaryota</taxon>
        <taxon>Metazoa</taxon>
        <taxon>Ecdysozoa</taxon>
        <taxon>Nematoda</taxon>
        <taxon>Chromadorea</taxon>
        <taxon>Rhabditida</taxon>
        <taxon>Rhabditina</taxon>
        <taxon>Diplogasteromorpha</taxon>
        <taxon>Diplogasteroidea</taxon>
        <taxon>Neodiplogasteridae</taxon>
        <taxon>Pristionchus</taxon>
    </lineage>
</organism>
<accession>A0A454XID1</accession>
<name>A0A454XID1_PRIPA</name>
<sequence length="123" mass="13088">MRHGEVQQTDSHHYHQQQHVQQAVDDSAGGCIIGSTNGLAAGGGSAAYSASSNGAGAGLSLEQFDRLKNEILGECGWAAQMKGYVEIGADPHTDGQDEGGMDKMKEEMDKMKREIIEAIVANR</sequence>
<reference evidence="2" key="1">
    <citation type="journal article" date="2008" name="Nat. Genet.">
        <title>The Pristionchus pacificus genome provides a unique perspective on nematode lifestyle and parasitism.</title>
        <authorList>
            <person name="Dieterich C."/>
            <person name="Clifton S.W."/>
            <person name="Schuster L.N."/>
            <person name="Chinwalla A."/>
            <person name="Delehaunty K."/>
            <person name="Dinkelacker I."/>
            <person name="Fulton L."/>
            <person name="Fulton R."/>
            <person name="Godfrey J."/>
            <person name="Minx P."/>
            <person name="Mitreva M."/>
            <person name="Roeseler W."/>
            <person name="Tian H."/>
            <person name="Witte H."/>
            <person name="Yang S.P."/>
            <person name="Wilson R.K."/>
            <person name="Sommer R.J."/>
        </authorList>
    </citation>
    <scope>NUCLEOTIDE SEQUENCE [LARGE SCALE GENOMIC DNA]</scope>
    <source>
        <strain evidence="2">PS312</strain>
    </source>
</reference>
<dbReference type="EnsemblMetazoa" id="PPA42107.1">
    <property type="protein sequence ID" value="PPA42107.1"/>
    <property type="gene ID" value="WBGene00280476"/>
</dbReference>
<dbReference type="AlphaFoldDB" id="A0A454XID1"/>
<reference evidence="1" key="2">
    <citation type="submission" date="2022-06" db="UniProtKB">
        <authorList>
            <consortium name="EnsemblMetazoa"/>
        </authorList>
    </citation>
    <scope>IDENTIFICATION</scope>
    <source>
        <strain evidence="1">PS312</strain>
    </source>
</reference>